<evidence type="ECO:0000256" key="8">
    <source>
        <dbReference type="ARBA" id="ARBA00023141"/>
    </source>
</evidence>
<keyword evidence="8 10" id="KW-0057">Aromatic amino acid biosynthesis</keyword>
<accession>A0A0S2TFW9</accession>
<dbReference type="FunFam" id="3.20.20.70:FF:000075">
    <property type="entry name" value="Tryptophan biosynthesis protein TRP1"/>
    <property type="match status" value="1"/>
</dbReference>
<evidence type="ECO:0000256" key="10">
    <source>
        <dbReference type="HAMAP-Rule" id="MF_00135"/>
    </source>
</evidence>
<dbReference type="Proteomes" id="UP000055136">
    <property type="component" value="Chromosome"/>
</dbReference>
<keyword evidence="13" id="KW-1185">Reference proteome</keyword>
<feature type="domain" description="N-(5'phosphoribosyl) anthranilate isomerase (PRAI)" evidence="11">
    <location>
        <begin position="5"/>
        <end position="199"/>
    </location>
</feature>
<dbReference type="InterPro" id="IPR011060">
    <property type="entry name" value="RibuloseP-bd_barrel"/>
</dbReference>
<dbReference type="STRING" id="1748243.Tel_13375"/>
<keyword evidence="6 10" id="KW-0028">Amino-acid biosynthesis</keyword>
<evidence type="ECO:0000256" key="1">
    <source>
        <dbReference type="ARBA" id="ARBA00001164"/>
    </source>
</evidence>
<evidence type="ECO:0000313" key="12">
    <source>
        <dbReference type="EMBL" id="ALP54041.1"/>
    </source>
</evidence>
<evidence type="ECO:0000313" key="13">
    <source>
        <dbReference type="Proteomes" id="UP000055136"/>
    </source>
</evidence>
<evidence type="ECO:0000256" key="2">
    <source>
        <dbReference type="ARBA" id="ARBA00004664"/>
    </source>
</evidence>
<dbReference type="HAMAP" id="MF_00135">
    <property type="entry name" value="PRAI"/>
    <property type="match status" value="1"/>
</dbReference>
<evidence type="ECO:0000256" key="7">
    <source>
        <dbReference type="ARBA" id="ARBA00022822"/>
    </source>
</evidence>
<evidence type="ECO:0000259" key="11">
    <source>
        <dbReference type="Pfam" id="PF00697"/>
    </source>
</evidence>
<protein>
    <recommendedName>
        <fullName evidence="5 10">N-(5'-phosphoribosyl)anthranilate isomerase</fullName>
        <shortName evidence="10">PRAI</shortName>
        <ecNumber evidence="4 10">5.3.1.24</ecNumber>
    </recommendedName>
</protein>
<reference evidence="12" key="1">
    <citation type="submission" date="2015-10" db="EMBL/GenBank/DDBJ databases">
        <title>Description of Candidatus Tenderia electrophaga gen. nov, sp. nov., an Uncultivated Electroautotroph from a Biocathode Enrichment.</title>
        <authorList>
            <person name="Eddie B.J."/>
            <person name="Malanoski A.P."/>
            <person name="Wang Z."/>
            <person name="Hall R.J."/>
            <person name="Oh S.D."/>
            <person name="Heiner C."/>
            <person name="Lin B."/>
            <person name="Strycharz-Glaven S.M."/>
        </authorList>
    </citation>
    <scope>NUCLEOTIDE SEQUENCE [LARGE SCALE GENOMIC DNA]</scope>
    <source>
        <strain evidence="12">NRL1</strain>
    </source>
</reference>
<dbReference type="KEGG" id="tee:Tel_13375"/>
<name>A0A0S2TFW9_9GAMM</name>
<dbReference type="PANTHER" id="PTHR42894">
    <property type="entry name" value="N-(5'-PHOSPHORIBOSYL)ANTHRANILATE ISOMERASE"/>
    <property type="match status" value="1"/>
</dbReference>
<dbReference type="Gene3D" id="3.20.20.70">
    <property type="entry name" value="Aldolase class I"/>
    <property type="match status" value="1"/>
</dbReference>
<dbReference type="GO" id="GO:0004640">
    <property type="term" value="F:phosphoribosylanthranilate isomerase activity"/>
    <property type="evidence" value="ECO:0007669"/>
    <property type="project" value="UniProtKB-UniRule"/>
</dbReference>
<dbReference type="EMBL" id="CP013099">
    <property type="protein sequence ID" value="ALP54041.1"/>
    <property type="molecule type" value="Genomic_DNA"/>
</dbReference>
<evidence type="ECO:0000256" key="9">
    <source>
        <dbReference type="ARBA" id="ARBA00023235"/>
    </source>
</evidence>
<proteinExistence type="inferred from homology"/>
<dbReference type="PANTHER" id="PTHR42894:SF1">
    <property type="entry name" value="N-(5'-PHOSPHORIBOSYL)ANTHRANILATE ISOMERASE"/>
    <property type="match status" value="1"/>
</dbReference>
<comment type="catalytic activity">
    <reaction evidence="1 10">
        <text>N-(5-phospho-beta-D-ribosyl)anthranilate = 1-(2-carboxyphenylamino)-1-deoxy-D-ribulose 5-phosphate</text>
        <dbReference type="Rhea" id="RHEA:21540"/>
        <dbReference type="ChEBI" id="CHEBI:18277"/>
        <dbReference type="ChEBI" id="CHEBI:58613"/>
        <dbReference type="EC" id="5.3.1.24"/>
    </reaction>
</comment>
<sequence length="210" mass="22801">MRTRIKICGITRPEDGRAAARLGADAIGLVFYANSPRALTPAQAEAVTAALPPFVTTVGLFVDPSPDEVETVLARVPLDMIQFHGDETPEFCARFDRPWLKAVRMRETVDLQAEMERYRRARGLLLDAYQPDVPGGTGECFDWRRVPPQLAHSIVLAGGLNATNVAAAIQQVRPYAVDVSGGVESAKGIKDAAKMAAFIGEVRRVESEPT</sequence>
<dbReference type="NCBIfam" id="NF002298">
    <property type="entry name" value="PRK01222.1-4"/>
    <property type="match status" value="1"/>
</dbReference>
<dbReference type="InterPro" id="IPR013785">
    <property type="entry name" value="Aldolase_TIM"/>
</dbReference>
<dbReference type="InterPro" id="IPR044643">
    <property type="entry name" value="TrpF_fam"/>
</dbReference>
<evidence type="ECO:0000256" key="6">
    <source>
        <dbReference type="ARBA" id="ARBA00022605"/>
    </source>
</evidence>
<evidence type="ECO:0000256" key="4">
    <source>
        <dbReference type="ARBA" id="ARBA00012572"/>
    </source>
</evidence>
<dbReference type="AlphaFoldDB" id="A0A0S2TFW9"/>
<evidence type="ECO:0000256" key="5">
    <source>
        <dbReference type="ARBA" id="ARBA00022272"/>
    </source>
</evidence>
<evidence type="ECO:0000256" key="3">
    <source>
        <dbReference type="ARBA" id="ARBA00007571"/>
    </source>
</evidence>
<dbReference type="UniPathway" id="UPA00035">
    <property type="reaction ID" value="UER00042"/>
</dbReference>
<dbReference type="InterPro" id="IPR001240">
    <property type="entry name" value="PRAI_dom"/>
</dbReference>
<keyword evidence="9 10" id="KW-0413">Isomerase</keyword>
<keyword evidence="7 10" id="KW-0822">Tryptophan biosynthesis</keyword>
<comment type="pathway">
    <text evidence="2 10">Amino-acid biosynthesis; L-tryptophan biosynthesis; L-tryptophan from chorismate: step 3/5.</text>
</comment>
<dbReference type="NCBIfam" id="NF002299">
    <property type="entry name" value="PRK01222.1-6"/>
    <property type="match status" value="1"/>
</dbReference>
<dbReference type="SUPFAM" id="SSF51366">
    <property type="entry name" value="Ribulose-phoshate binding barrel"/>
    <property type="match status" value="1"/>
</dbReference>
<comment type="similarity">
    <text evidence="3 10">Belongs to the TrpF family.</text>
</comment>
<gene>
    <name evidence="10" type="primary">trpF</name>
    <name evidence="12" type="ORF">Tel_13375</name>
</gene>
<dbReference type="EC" id="5.3.1.24" evidence="4 10"/>
<organism evidence="12 13">
    <name type="scientific">Candidatus Tenderia electrophaga</name>
    <dbReference type="NCBI Taxonomy" id="1748243"/>
    <lineage>
        <taxon>Bacteria</taxon>
        <taxon>Pseudomonadati</taxon>
        <taxon>Pseudomonadota</taxon>
        <taxon>Gammaproteobacteria</taxon>
        <taxon>Candidatus Tenderiales</taxon>
        <taxon>Candidatus Tenderiaceae</taxon>
        <taxon>Candidatus Tenderia</taxon>
    </lineage>
</organism>
<dbReference type="Pfam" id="PF00697">
    <property type="entry name" value="PRAI"/>
    <property type="match status" value="1"/>
</dbReference>
<dbReference type="GO" id="GO:0000162">
    <property type="term" value="P:L-tryptophan biosynthetic process"/>
    <property type="evidence" value="ECO:0007669"/>
    <property type="project" value="UniProtKB-UniRule"/>
</dbReference>
<dbReference type="CDD" id="cd00405">
    <property type="entry name" value="PRAI"/>
    <property type="match status" value="1"/>
</dbReference>